<keyword evidence="3" id="KW-1185">Reference proteome</keyword>
<evidence type="ECO:0000313" key="3">
    <source>
        <dbReference type="Proteomes" id="UP000178129"/>
    </source>
</evidence>
<proteinExistence type="predicted"/>
<evidence type="ECO:0000313" key="2">
    <source>
        <dbReference type="EMBL" id="CZS94517.1"/>
    </source>
</evidence>
<reference evidence="3" key="1">
    <citation type="submission" date="2016-03" db="EMBL/GenBank/DDBJ databases">
        <authorList>
            <person name="Ploux O."/>
        </authorList>
    </citation>
    <scope>NUCLEOTIDE SEQUENCE [LARGE SCALE GENOMIC DNA]</scope>
    <source>
        <strain evidence="3">UK7</strain>
    </source>
</reference>
<organism evidence="2 3">
    <name type="scientific">Rhynchosporium graminicola</name>
    <dbReference type="NCBI Taxonomy" id="2792576"/>
    <lineage>
        <taxon>Eukaryota</taxon>
        <taxon>Fungi</taxon>
        <taxon>Dikarya</taxon>
        <taxon>Ascomycota</taxon>
        <taxon>Pezizomycotina</taxon>
        <taxon>Leotiomycetes</taxon>
        <taxon>Helotiales</taxon>
        <taxon>Ploettnerulaceae</taxon>
        <taxon>Rhynchosporium</taxon>
    </lineage>
</organism>
<name>A0A1E1K8W6_9HELO</name>
<accession>A0A1E1K8W6</accession>
<gene>
    <name evidence="2" type="ORF">RCO7_11683</name>
</gene>
<feature type="compositionally biased region" description="Low complexity" evidence="1">
    <location>
        <begin position="121"/>
        <end position="134"/>
    </location>
</feature>
<dbReference type="EMBL" id="FJUW01000008">
    <property type="protein sequence ID" value="CZS94517.1"/>
    <property type="molecule type" value="Genomic_DNA"/>
</dbReference>
<sequence>MSMVKSPQKVGKVTMAQVQHANGSLGGQWLSAINIAEQTVVNNYPQVDAIQIAGARAHQSHEVDTHSNINSVKFFAGSKRVISGHVHMNGKLDFGKPTPGSSSAQVATTAGAGKTIGGGESSSSSTQSATTTDLTWRTNTQTNYAEWWDGKEWVAGDWSDEYQKWYACYNGQWYYWGQRANATLLIDLK</sequence>
<comment type="caution">
    <text evidence="2">The sequence shown here is derived from an EMBL/GenBank/DDBJ whole genome shotgun (WGS) entry which is preliminary data.</text>
</comment>
<dbReference type="AlphaFoldDB" id="A0A1E1K8W6"/>
<feature type="region of interest" description="Disordered" evidence="1">
    <location>
        <begin position="95"/>
        <end position="134"/>
    </location>
</feature>
<dbReference type="Proteomes" id="UP000178129">
    <property type="component" value="Unassembled WGS sequence"/>
</dbReference>
<protein>
    <submittedName>
        <fullName evidence="2">Uncharacterized protein</fullName>
    </submittedName>
</protein>
<dbReference type="InParanoid" id="A0A1E1K8W6"/>
<evidence type="ECO:0000256" key="1">
    <source>
        <dbReference type="SAM" id="MobiDB-lite"/>
    </source>
</evidence>